<dbReference type="GO" id="GO:0005829">
    <property type="term" value="C:cytosol"/>
    <property type="evidence" value="ECO:0007669"/>
    <property type="project" value="TreeGrafter"/>
</dbReference>
<dbReference type="Gene3D" id="3.40.50.170">
    <property type="entry name" value="Formyl transferase, N-terminal domain"/>
    <property type="match status" value="1"/>
</dbReference>
<evidence type="ECO:0000256" key="1">
    <source>
        <dbReference type="ARBA" id="ARBA00002606"/>
    </source>
</evidence>
<reference evidence="11 12" key="1">
    <citation type="submission" date="2016-01" db="EMBL/GenBank/DDBJ databases">
        <title>High potential of lignocellulose degradation of a new Verrucomicrobia species.</title>
        <authorList>
            <person name="Wang Y."/>
            <person name="Shi Y."/>
            <person name="Qiu Z."/>
            <person name="Liu S."/>
            <person name="Yang H."/>
        </authorList>
    </citation>
    <scope>NUCLEOTIDE SEQUENCE [LARGE SCALE GENOMIC DNA]</scope>
    <source>
        <strain evidence="11 12">TSB47</strain>
    </source>
</reference>
<dbReference type="CDD" id="cd08704">
    <property type="entry name" value="Met_tRNA_FMT_C"/>
    <property type="match status" value="1"/>
</dbReference>
<dbReference type="InterPro" id="IPR011034">
    <property type="entry name" value="Formyl_transferase-like_C_sf"/>
</dbReference>
<evidence type="ECO:0000256" key="7">
    <source>
        <dbReference type="ARBA" id="ARBA00048558"/>
    </source>
</evidence>
<protein>
    <recommendedName>
        <fullName evidence="4 8">Methionyl-tRNA formyltransferase</fullName>
        <ecNumber evidence="3 8">2.1.2.9</ecNumber>
    </recommendedName>
</protein>
<dbReference type="InterPro" id="IPR041711">
    <property type="entry name" value="Met-tRNA-FMT_N"/>
</dbReference>
<comment type="caution">
    <text evidence="11">The sequence shown here is derived from an EMBL/GenBank/DDBJ whole genome shotgun (WGS) entry which is preliminary data.</text>
</comment>
<dbReference type="InterPro" id="IPR037022">
    <property type="entry name" value="Formyl_trans_C_sf"/>
</dbReference>
<dbReference type="InterPro" id="IPR036477">
    <property type="entry name" value="Formyl_transf_N_sf"/>
</dbReference>
<dbReference type="Proteomes" id="UP000078486">
    <property type="component" value="Unassembled WGS sequence"/>
</dbReference>
<evidence type="ECO:0000313" key="11">
    <source>
        <dbReference type="EMBL" id="OAM87970.1"/>
    </source>
</evidence>
<proteinExistence type="inferred from homology"/>
<keyword evidence="5 8" id="KW-0808">Transferase</keyword>
<dbReference type="STRING" id="1184151.AW736_21515"/>
<comment type="catalytic activity">
    <reaction evidence="7 8">
        <text>L-methionyl-tRNA(fMet) + (6R)-10-formyltetrahydrofolate = N-formyl-L-methionyl-tRNA(fMet) + (6S)-5,6,7,8-tetrahydrofolate + H(+)</text>
        <dbReference type="Rhea" id="RHEA:24380"/>
        <dbReference type="Rhea" id="RHEA-COMP:9952"/>
        <dbReference type="Rhea" id="RHEA-COMP:9953"/>
        <dbReference type="ChEBI" id="CHEBI:15378"/>
        <dbReference type="ChEBI" id="CHEBI:57453"/>
        <dbReference type="ChEBI" id="CHEBI:78530"/>
        <dbReference type="ChEBI" id="CHEBI:78844"/>
        <dbReference type="ChEBI" id="CHEBI:195366"/>
        <dbReference type="EC" id="2.1.2.9"/>
    </reaction>
</comment>
<dbReference type="GO" id="GO:0004479">
    <property type="term" value="F:methionyl-tRNA formyltransferase activity"/>
    <property type="evidence" value="ECO:0007669"/>
    <property type="project" value="UniProtKB-UniRule"/>
</dbReference>
<dbReference type="AlphaFoldDB" id="A0A178IDB2"/>
<dbReference type="CDD" id="cd08646">
    <property type="entry name" value="FMT_core_Met-tRNA-FMT_N"/>
    <property type="match status" value="1"/>
</dbReference>
<evidence type="ECO:0000256" key="3">
    <source>
        <dbReference type="ARBA" id="ARBA00012261"/>
    </source>
</evidence>
<dbReference type="HAMAP" id="MF_00182">
    <property type="entry name" value="Formyl_trans"/>
    <property type="match status" value="1"/>
</dbReference>
<dbReference type="InterPro" id="IPR005793">
    <property type="entry name" value="Formyl_trans_C"/>
</dbReference>
<evidence type="ECO:0000313" key="12">
    <source>
        <dbReference type="Proteomes" id="UP000078486"/>
    </source>
</evidence>
<feature type="binding site" evidence="8">
    <location>
        <begin position="112"/>
        <end position="115"/>
    </location>
    <ligand>
        <name>(6S)-5,6,7,8-tetrahydrofolate</name>
        <dbReference type="ChEBI" id="CHEBI:57453"/>
    </ligand>
</feature>
<dbReference type="PANTHER" id="PTHR11138">
    <property type="entry name" value="METHIONYL-TRNA FORMYLTRANSFERASE"/>
    <property type="match status" value="1"/>
</dbReference>
<comment type="similarity">
    <text evidence="2 8">Belongs to the Fmt family.</text>
</comment>
<dbReference type="RefSeq" id="WP_068772328.1">
    <property type="nucleotide sequence ID" value="NZ_CP109796.1"/>
</dbReference>
<dbReference type="InterPro" id="IPR044135">
    <property type="entry name" value="Met-tRNA-FMT_C"/>
</dbReference>
<evidence type="ECO:0000256" key="6">
    <source>
        <dbReference type="ARBA" id="ARBA00022917"/>
    </source>
</evidence>
<sequence>MRTVFLGSDPIALPLLDWLADGEGRAHAQLAAVYTQPDRPVGRGQKIQPNAIKAWALARNLPVFQPEKLTPAARGEFAALAPDLALVMAYGHILRDDFIATPRFGTLNLHASLLPAWRGASPIQTAIASGGRETGVSLMRIVRQLDAGPVADVERVAIAPLDTALDVEQKLAAACVPLLARALPRLREGALSFTPQDDANASYCRRLVKSDGALDFREPAATLAARINGLYPWPACSVEINDQPVKFGLAGVLDGENAAAPTMPAPGEVLPPASDTLHIATGAGILHILRLQRPGGKMLPASDFLRGFPIHPGTILPSTAMPSLAAEPRGSGK</sequence>
<organism evidence="11 12">
    <name type="scientific">Termitidicoccus mucosus</name>
    <dbReference type="NCBI Taxonomy" id="1184151"/>
    <lineage>
        <taxon>Bacteria</taxon>
        <taxon>Pseudomonadati</taxon>
        <taxon>Verrucomicrobiota</taxon>
        <taxon>Opitutia</taxon>
        <taxon>Opitutales</taxon>
        <taxon>Opitutaceae</taxon>
        <taxon>Termitidicoccus</taxon>
    </lineage>
</organism>
<feature type="domain" description="Formyl transferase C-terminal" evidence="10">
    <location>
        <begin position="207"/>
        <end position="308"/>
    </location>
</feature>
<evidence type="ECO:0000256" key="2">
    <source>
        <dbReference type="ARBA" id="ARBA00010699"/>
    </source>
</evidence>
<dbReference type="OrthoDB" id="9802815at2"/>
<evidence type="ECO:0000256" key="4">
    <source>
        <dbReference type="ARBA" id="ARBA00016014"/>
    </source>
</evidence>
<evidence type="ECO:0000259" key="9">
    <source>
        <dbReference type="Pfam" id="PF00551"/>
    </source>
</evidence>
<comment type="function">
    <text evidence="1 8">Attaches a formyl group to the free amino group of methionyl-tRNA(fMet). The formyl group appears to play a dual role in the initiator identity of N-formylmethionyl-tRNA by promoting its recognition by IF2 and preventing the misappropriation of this tRNA by the elongation apparatus.</text>
</comment>
<dbReference type="Pfam" id="PF02911">
    <property type="entry name" value="Formyl_trans_C"/>
    <property type="match status" value="1"/>
</dbReference>
<dbReference type="PANTHER" id="PTHR11138:SF5">
    <property type="entry name" value="METHIONYL-TRNA FORMYLTRANSFERASE, MITOCHONDRIAL"/>
    <property type="match status" value="1"/>
</dbReference>
<dbReference type="EC" id="2.1.2.9" evidence="3 8"/>
<evidence type="ECO:0000256" key="5">
    <source>
        <dbReference type="ARBA" id="ARBA00022679"/>
    </source>
</evidence>
<dbReference type="Pfam" id="PF00551">
    <property type="entry name" value="Formyl_trans_N"/>
    <property type="match status" value="1"/>
</dbReference>
<feature type="domain" description="Formyl transferase N-terminal" evidence="9">
    <location>
        <begin position="2"/>
        <end position="181"/>
    </location>
</feature>
<dbReference type="InterPro" id="IPR002376">
    <property type="entry name" value="Formyl_transf_N"/>
</dbReference>
<gene>
    <name evidence="8" type="primary">fmt</name>
    <name evidence="11" type="ORF">AW736_21515</name>
</gene>
<name>A0A178IDB2_9BACT</name>
<evidence type="ECO:0000256" key="8">
    <source>
        <dbReference type="HAMAP-Rule" id="MF_00182"/>
    </source>
</evidence>
<dbReference type="SUPFAM" id="SSF53328">
    <property type="entry name" value="Formyltransferase"/>
    <property type="match status" value="1"/>
</dbReference>
<dbReference type="EMBL" id="LRRQ01000152">
    <property type="protein sequence ID" value="OAM87970.1"/>
    <property type="molecule type" value="Genomic_DNA"/>
</dbReference>
<accession>A0A178IDB2</accession>
<keyword evidence="6 8" id="KW-0648">Protein biosynthesis</keyword>
<dbReference type="SUPFAM" id="SSF50486">
    <property type="entry name" value="FMT C-terminal domain-like"/>
    <property type="match status" value="1"/>
</dbReference>
<keyword evidence="12" id="KW-1185">Reference proteome</keyword>
<evidence type="ECO:0000259" key="10">
    <source>
        <dbReference type="Pfam" id="PF02911"/>
    </source>
</evidence>
<dbReference type="Gene3D" id="3.10.25.10">
    <property type="entry name" value="Formyl transferase, C-terminal domain"/>
    <property type="match status" value="1"/>
</dbReference>
<dbReference type="InterPro" id="IPR005794">
    <property type="entry name" value="Fmt"/>
</dbReference>
<dbReference type="NCBIfam" id="TIGR00460">
    <property type="entry name" value="fmt"/>
    <property type="match status" value="1"/>
</dbReference>